<dbReference type="GO" id="GO:0016020">
    <property type="term" value="C:membrane"/>
    <property type="evidence" value="ECO:0007669"/>
    <property type="project" value="UniProtKB-SubCell"/>
</dbReference>
<evidence type="ECO:0000313" key="13">
    <source>
        <dbReference type="EMBL" id="GJJ13162.1"/>
    </source>
</evidence>
<keyword evidence="14" id="KW-1185">Reference proteome</keyword>
<keyword evidence="8 11" id="KW-0503">Monooxygenase</keyword>
<dbReference type="GO" id="GO:0005506">
    <property type="term" value="F:iron ion binding"/>
    <property type="evidence" value="ECO:0007669"/>
    <property type="project" value="InterPro"/>
</dbReference>
<evidence type="ECO:0000256" key="5">
    <source>
        <dbReference type="ARBA" id="ARBA00022723"/>
    </source>
</evidence>
<name>A0AAV5AHE7_9AGAM</name>
<reference evidence="13" key="1">
    <citation type="submission" date="2021-10" db="EMBL/GenBank/DDBJ databases">
        <title>De novo Genome Assembly of Clathrus columnatus (Basidiomycota, Fungi) Using Illumina and Nanopore Sequence Data.</title>
        <authorList>
            <person name="Ogiso-Tanaka E."/>
            <person name="Itagaki H."/>
            <person name="Hosoya T."/>
            <person name="Hosaka K."/>
        </authorList>
    </citation>
    <scope>NUCLEOTIDE SEQUENCE</scope>
    <source>
        <strain evidence="13">MO-923</strain>
    </source>
</reference>
<organism evidence="13 14">
    <name type="scientific">Clathrus columnatus</name>
    <dbReference type="NCBI Taxonomy" id="1419009"/>
    <lineage>
        <taxon>Eukaryota</taxon>
        <taxon>Fungi</taxon>
        <taxon>Dikarya</taxon>
        <taxon>Basidiomycota</taxon>
        <taxon>Agaricomycotina</taxon>
        <taxon>Agaricomycetes</taxon>
        <taxon>Phallomycetidae</taxon>
        <taxon>Phallales</taxon>
        <taxon>Clathraceae</taxon>
        <taxon>Clathrus</taxon>
    </lineage>
</organism>
<keyword evidence="12" id="KW-0812">Transmembrane</keyword>
<dbReference type="Proteomes" id="UP001050691">
    <property type="component" value="Unassembled WGS sequence"/>
</dbReference>
<proteinExistence type="inferred from homology"/>
<dbReference type="SUPFAM" id="SSF48264">
    <property type="entry name" value="Cytochrome P450"/>
    <property type="match status" value="1"/>
</dbReference>
<keyword evidence="5 10" id="KW-0479">Metal-binding</keyword>
<comment type="caution">
    <text evidence="13">The sequence shown here is derived from an EMBL/GenBank/DDBJ whole genome shotgun (WGS) entry which is preliminary data.</text>
</comment>
<comment type="similarity">
    <text evidence="3 11">Belongs to the cytochrome P450 family.</text>
</comment>
<evidence type="ECO:0000256" key="2">
    <source>
        <dbReference type="ARBA" id="ARBA00004370"/>
    </source>
</evidence>
<dbReference type="PROSITE" id="PS00086">
    <property type="entry name" value="CYTOCHROME_P450"/>
    <property type="match status" value="1"/>
</dbReference>
<dbReference type="CDD" id="cd11042">
    <property type="entry name" value="CYP51-like"/>
    <property type="match status" value="1"/>
</dbReference>
<dbReference type="Pfam" id="PF00067">
    <property type="entry name" value="p450"/>
    <property type="match status" value="1"/>
</dbReference>
<comment type="subcellular location">
    <subcellularLocation>
        <location evidence="2">Membrane</location>
    </subcellularLocation>
</comment>
<evidence type="ECO:0000256" key="8">
    <source>
        <dbReference type="ARBA" id="ARBA00023033"/>
    </source>
</evidence>
<evidence type="ECO:0000256" key="6">
    <source>
        <dbReference type="ARBA" id="ARBA00023002"/>
    </source>
</evidence>
<keyword evidence="9 12" id="KW-0472">Membrane</keyword>
<evidence type="ECO:0000256" key="1">
    <source>
        <dbReference type="ARBA" id="ARBA00001971"/>
    </source>
</evidence>
<dbReference type="PANTHER" id="PTHR24304">
    <property type="entry name" value="CYTOCHROME P450 FAMILY 7"/>
    <property type="match status" value="1"/>
</dbReference>
<dbReference type="InterPro" id="IPR001128">
    <property type="entry name" value="Cyt_P450"/>
</dbReference>
<evidence type="ECO:0000256" key="7">
    <source>
        <dbReference type="ARBA" id="ARBA00023004"/>
    </source>
</evidence>
<feature type="transmembrane region" description="Helical" evidence="12">
    <location>
        <begin position="21"/>
        <end position="44"/>
    </location>
</feature>
<evidence type="ECO:0000313" key="14">
    <source>
        <dbReference type="Proteomes" id="UP001050691"/>
    </source>
</evidence>
<dbReference type="InterPro" id="IPR017972">
    <property type="entry name" value="Cyt_P450_CS"/>
</dbReference>
<sequence length="545" mass="61335">MSNFTAFTNSETWTAIASPKSAILLLINLPLIAVVLNVLSQLLISKNPNDPPLVFHWLPYVGSAVQYGTDPINFFVRCQKKYGNVFTFVLFGRRVTVALGPKGNNLILGGKLSEVSAEEAYTHLTTPVFGAGVVYDCPNNMLMEQKKFVKVGLSIENFRQYVGMIVNEVEDFLDTDPAFFQYQTGDINEWGKFPAYKKLAELIILTASRTLQGHEVRESLHKGFADRYHDLDGGFTPLNFLFPNLPLASYRKRDVSHKAMSDFYISIIEKRRQENRIEEGDMLSALSQQTYKDGRPLTDREMAHIMIALLMAGQHTSSTSTTWCLLHVVANPEIADALYKEQVEHFGQDDGSLASLTYEELKTLPLLDAVIRETLRTHPPIHSIMRKVISDIVVPPTLSAPRDENRTYIIPKGHFVLASPAVSHMDAAYWKDPEEFDPYRWFDQSGAAAAALDSYDNGGDKIDYGFGQVSKGTESPYQPFGAGRHRCIGEQFAYLQIGTVISTLIRRLEMRIEKGVPEHNYQTLITQPQGECGVLYRRRPDPKKN</sequence>
<dbReference type="EMBL" id="BPWL01000008">
    <property type="protein sequence ID" value="GJJ13162.1"/>
    <property type="molecule type" value="Genomic_DNA"/>
</dbReference>
<dbReference type="PRINTS" id="PR00385">
    <property type="entry name" value="P450"/>
</dbReference>
<feature type="binding site" description="axial binding residue" evidence="10">
    <location>
        <position position="487"/>
    </location>
    <ligand>
        <name>heme</name>
        <dbReference type="ChEBI" id="CHEBI:30413"/>
    </ligand>
    <ligandPart>
        <name>Fe</name>
        <dbReference type="ChEBI" id="CHEBI:18248"/>
    </ligandPart>
</feature>
<comment type="cofactor">
    <cofactor evidence="1 10">
        <name>heme</name>
        <dbReference type="ChEBI" id="CHEBI:30413"/>
    </cofactor>
</comment>
<dbReference type="GO" id="GO:0020037">
    <property type="term" value="F:heme binding"/>
    <property type="evidence" value="ECO:0007669"/>
    <property type="project" value="InterPro"/>
</dbReference>
<accession>A0AAV5AHE7</accession>
<protein>
    <recommendedName>
        <fullName evidence="15">Lanosterol 14-alpha-demethylase</fullName>
    </recommendedName>
</protein>
<keyword evidence="12" id="KW-1133">Transmembrane helix</keyword>
<evidence type="ECO:0000256" key="3">
    <source>
        <dbReference type="ARBA" id="ARBA00010617"/>
    </source>
</evidence>
<evidence type="ECO:0008006" key="15">
    <source>
        <dbReference type="Google" id="ProtNLM"/>
    </source>
</evidence>
<evidence type="ECO:0000256" key="4">
    <source>
        <dbReference type="ARBA" id="ARBA00022617"/>
    </source>
</evidence>
<dbReference type="AlphaFoldDB" id="A0AAV5AHE7"/>
<dbReference type="GO" id="GO:0016705">
    <property type="term" value="F:oxidoreductase activity, acting on paired donors, with incorporation or reduction of molecular oxygen"/>
    <property type="evidence" value="ECO:0007669"/>
    <property type="project" value="InterPro"/>
</dbReference>
<dbReference type="FunFam" id="1.10.630.10:FF:000033">
    <property type="entry name" value="14-alpha sterol demethylase"/>
    <property type="match status" value="1"/>
</dbReference>
<dbReference type="InterPro" id="IPR036396">
    <property type="entry name" value="Cyt_P450_sf"/>
</dbReference>
<dbReference type="GO" id="GO:0004497">
    <property type="term" value="F:monooxygenase activity"/>
    <property type="evidence" value="ECO:0007669"/>
    <property type="project" value="UniProtKB-KW"/>
</dbReference>
<keyword evidence="6 11" id="KW-0560">Oxidoreductase</keyword>
<evidence type="ECO:0000256" key="11">
    <source>
        <dbReference type="RuleBase" id="RU000461"/>
    </source>
</evidence>
<dbReference type="InterPro" id="IPR002403">
    <property type="entry name" value="Cyt_P450_E_grp-IV"/>
</dbReference>
<gene>
    <name evidence="13" type="ORF">Clacol_007413</name>
</gene>
<dbReference type="PANTHER" id="PTHR24304:SF2">
    <property type="entry name" value="24-HYDROXYCHOLESTEROL 7-ALPHA-HYDROXYLASE"/>
    <property type="match status" value="1"/>
</dbReference>
<dbReference type="Gene3D" id="1.10.630.10">
    <property type="entry name" value="Cytochrome P450"/>
    <property type="match status" value="1"/>
</dbReference>
<dbReference type="PRINTS" id="PR00465">
    <property type="entry name" value="EP450IV"/>
</dbReference>
<evidence type="ECO:0000256" key="12">
    <source>
        <dbReference type="SAM" id="Phobius"/>
    </source>
</evidence>
<dbReference type="InterPro" id="IPR050529">
    <property type="entry name" value="CYP450_sterol_14alpha_dmase"/>
</dbReference>
<keyword evidence="4 10" id="KW-0349">Heme</keyword>
<evidence type="ECO:0000256" key="9">
    <source>
        <dbReference type="ARBA" id="ARBA00023136"/>
    </source>
</evidence>
<keyword evidence="7 10" id="KW-0408">Iron</keyword>
<evidence type="ECO:0000256" key="10">
    <source>
        <dbReference type="PIRSR" id="PIRSR602403-1"/>
    </source>
</evidence>